<dbReference type="EMBL" id="AP002539">
    <property type="protein sequence ID" value="BAB08189.1"/>
    <property type="molecule type" value="Genomic_DNA"/>
</dbReference>
<name>Q9FEA7_ORYSJ</name>
<proteinExistence type="predicted"/>
<sequence>MTRILPSSPISASTCSSAPVAASEAISESTTQKEMSMTSIRAYHLRTRYVDLLYHHTAQLPLYIHDDYEL</sequence>
<accession>Q9FEA7</accession>
<reference evidence="1" key="1">
    <citation type="submission" date="2000-06" db="EMBL/GenBank/DDBJ databases">
        <title>Oryza sativa nipponbare(GA3) genomic DNA, chromosome 1, PAC clone:P0433F09.</title>
        <authorList>
            <person name="Sasaki T."/>
            <person name="Matsumoto T."/>
            <person name="Yamamoto K."/>
        </authorList>
    </citation>
    <scope>NUCLEOTIDE SEQUENCE</scope>
</reference>
<organism evidence="1">
    <name type="scientific">Oryza sativa subsp. japonica</name>
    <name type="common">Rice</name>
    <dbReference type="NCBI Taxonomy" id="39947"/>
    <lineage>
        <taxon>Eukaryota</taxon>
        <taxon>Viridiplantae</taxon>
        <taxon>Streptophyta</taxon>
        <taxon>Embryophyta</taxon>
        <taxon>Tracheophyta</taxon>
        <taxon>Spermatophyta</taxon>
        <taxon>Magnoliopsida</taxon>
        <taxon>Liliopsida</taxon>
        <taxon>Poales</taxon>
        <taxon>Poaceae</taxon>
        <taxon>BOP clade</taxon>
        <taxon>Oryzoideae</taxon>
        <taxon>Oryzeae</taxon>
        <taxon>Oryzinae</taxon>
        <taxon>Oryza</taxon>
        <taxon>Oryza sativa</taxon>
    </lineage>
</organism>
<protein>
    <submittedName>
        <fullName evidence="1">Uncharacterized protein</fullName>
    </submittedName>
</protein>
<evidence type="ECO:0000313" key="1">
    <source>
        <dbReference type="EMBL" id="BAB08189.1"/>
    </source>
</evidence>
<dbReference type="AlphaFoldDB" id="Q9FEA7"/>